<dbReference type="Proteomes" id="UP001218034">
    <property type="component" value="Chromosome"/>
</dbReference>
<proteinExistence type="predicted"/>
<name>A0ABY8CDN0_9ARCH</name>
<evidence type="ECO:0000313" key="1">
    <source>
        <dbReference type="EMBL" id="WEL19287.1"/>
    </source>
</evidence>
<evidence type="ECO:0000313" key="2">
    <source>
        <dbReference type="Proteomes" id="UP001218034"/>
    </source>
</evidence>
<sequence length="396" mass="43705">MSKGMVYTSFAMIASALMISAAFTLGYSETQSSDATRISEASFFMDSVLQDMDRSLSMATRRAFAASINYVIVNNQPLSSPEKNVSSALVNGTISGQELENMENVSIESWESRVRSIASDSSYELETEIRGYGINSSGIRSESYYEVFARLKDPVSLARFNRTETAYTSTSLTGLEDPMITLRSKARYVSKYGKCSFSRPLESIETADIYSEEYGYGNAVVNPSDVSSVADKSDKVLVASDIDGYTVSEANSFAAAVSESANTSSGYSGAYAFDIGSVSIEDNQSLLVDGETVWRTDFTEMFREPCYIEDSHGPGVLDRMENRLVSDSGRNGIATMIDVSELPRELRRQESAIPYVYFNSSEYGAARQIKGVSDEYSWFYLDQDHIDEWGVNSLVK</sequence>
<keyword evidence="2" id="KW-1185">Reference proteome</keyword>
<accession>A0ABY8CDN0</accession>
<dbReference type="EMBL" id="CP104395">
    <property type="protein sequence ID" value="WEL19287.1"/>
    <property type="molecule type" value="Genomic_DNA"/>
</dbReference>
<reference evidence="1 2" key="1">
    <citation type="submission" date="2022-09" db="EMBL/GenBank/DDBJ databases">
        <title>Xylan utilization by haloarchaea-nanohaloarchaea associations.</title>
        <authorList>
            <person name="Yakimov M."/>
        </authorList>
    </citation>
    <scope>NUCLEOTIDE SEQUENCE [LARGE SCALE GENOMIC DNA]</scope>
    <source>
        <strain evidence="1 2">SVXNc</strain>
    </source>
</reference>
<protein>
    <submittedName>
        <fullName evidence="1">Uncharacterized protein</fullName>
    </submittedName>
</protein>
<gene>
    <name evidence="1" type="ORF">SVXNc_0259</name>
</gene>
<dbReference type="GeneID" id="90589694"/>
<dbReference type="RefSeq" id="WP_347722158.1">
    <property type="nucleotide sequence ID" value="NZ_CP104395.1"/>
</dbReference>
<organism evidence="1 2">
    <name type="scientific">Candidatus Nanohalococcus occultus</name>
    <dbReference type="NCBI Taxonomy" id="2978047"/>
    <lineage>
        <taxon>Archaea</taxon>
        <taxon>Candidatus Nanohalarchaeota</taxon>
        <taxon>Candidatus Nanohalarchaeota incertae sedis</taxon>
        <taxon>Candidatus Nanohalococcus</taxon>
    </lineage>
</organism>